<protein>
    <submittedName>
        <fullName evidence="1">Uncharacterized protein</fullName>
    </submittedName>
</protein>
<dbReference type="Proteomes" id="UP000663842">
    <property type="component" value="Unassembled WGS sequence"/>
</dbReference>
<name>A0A817A0Q8_9BILA</name>
<evidence type="ECO:0000313" key="3">
    <source>
        <dbReference type="Proteomes" id="UP000663887"/>
    </source>
</evidence>
<comment type="caution">
    <text evidence="1">The sequence shown here is derived from an EMBL/GenBank/DDBJ whole genome shotgun (WGS) entry which is preliminary data.</text>
</comment>
<evidence type="ECO:0000313" key="2">
    <source>
        <dbReference type="EMBL" id="CAF3993917.1"/>
    </source>
</evidence>
<organism evidence="1 3">
    <name type="scientific">Rotaria magnacalcarata</name>
    <dbReference type="NCBI Taxonomy" id="392030"/>
    <lineage>
        <taxon>Eukaryota</taxon>
        <taxon>Metazoa</taxon>
        <taxon>Spiralia</taxon>
        <taxon>Gnathifera</taxon>
        <taxon>Rotifera</taxon>
        <taxon>Eurotatoria</taxon>
        <taxon>Bdelloidea</taxon>
        <taxon>Philodinida</taxon>
        <taxon>Philodinidae</taxon>
        <taxon>Rotaria</taxon>
    </lineage>
</organism>
<evidence type="ECO:0000313" key="1">
    <source>
        <dbReference type="EMBL" id="CAF2237808.1"/>
    </source>
</evidence>
<dbReference type="Proteomes" id="UP000663887">
    <property type="component" value="Unassembled WGS sequence"/>
</dbReference>
<reference evidence="1" key="1">
    <citation type="submission" date="2021-02" db="EMBL/GenBank/DDBJ databases">
        <authorList>
            <person name="Nowell W R."/>
        </authorList>
    </citation>
    <scope>NUCLEOTIDE SEQUENCE</scope>
</reference>
<sequence>MIENSAQLQEKFEDFRTNRQKTILITTIDTHIDQQRAHIPYIRHLIDGTEYACNTDNIIERKYFVMLIHSPAQDLYHQSCFPAIFLHHWDFHFFDTCAAGSAFYLQKLLQLLSSSSSLKHELEIVQDNTLCDLNDVFEDCLWNFCSRIQILAPNLPKDMFTNPLAHEFYQRETNPIRRVKCLRQILQQSLELQKSLVNIYHQHLLRTKNSSKKFNDFIYQISKDILCGKRFDGLVESIQIQTRHSFINFVSTVFKILVNDYGLATVSQLSTNKQIYGAFFHLIDFQSYAIEDDKDIFASQTPQGVIQFITNYSCIPQTPLFHLFHQRIRSHANAIKLKHIRYDVESKECDEDFQDDSSVVSYNATTDRNSNDKNKTSPLTFDCFRSELISSIRSDKILADATNSVTVHSYSIDLVRTLCAIMENNFDHNPDQYQQTVKFISHWLSLIDDNDMYVHEDDSQKHVWLLAHVYTAFEYEKTDIISMYSACRIMNYLDSIQSPFAHLTANQSITRSDLRDTLFRSIFDQLWANLCQSSSNKENCQTWIHTYIFISKYYPSEKVLQGLQLVEIRCQIELMKLAYLIFLKENILQSHELVTNLLKGIQLNARSDCLRLLPKIIEIIYHFIQEKNLENLTLMIDVQQWVISICKSSTQPSEQVLRSLLTYLNQSTIHISLAMKQFLFDQLADLFLQMKQNSKLTIDLWDRFNLIPMLTECVSDIDHIEHYRIPFHPSIDAGNDREKTHIPLFDLYFFHLRGKMKHDSITPKFLNKGMLLKLSKTVNEKEPLAENLFKQLKNYFLSIVMALLIFCSDTTADAENEVLGMFTIMIQELLFLDSTVLQLSDYVQLFLSTGISKHSWQYLFNFLQSKELRAVNANWATALCRLLQLDQTISQNPHLQLSHQIQFTFSSNSNNSSIFPTLHQPYEELRKIIDTCAQNQTDENSWEPFISWINSQLHSELTEFQINQLKAMLLLNIYYDYYCTNQLEAIRPLTSIIPIILSLSREEVHVFCVLLNPERFMIGYDSHNDTNSLNDLFKLDCQNEFDLSLRHLMVNLMAMILLGGRQSFLWTLVFEPLSLENTFGFGSLYPSKIHEDGVHYDCGCIISENGDLERFYEREYDSVLNVPAAYVAYFSTFGALAWHLLLCEDSVENLHGPILAPTAIDDTTPACRQAGQSIRAKTCHFVCARLLSTFHFLSLRLNHEDSCILLSRCFERMAFLTANQQQWIQPVYTRLDDKLNAEEEFQNDVFYFVFDKLVEYKADINQRILQSQIQRNLQQFIDQMPLVLDFQHFQIALHRSNTQSTLSLKLLRFILDSFGTLKVTKLITHLARFYLLLHQTYAQLIKTDELLTMSLRNLHARAEKRFHQFYNPYDQNEKENHRTIIDNGIEAVNSYHQFSHGLIRPGACDQTQLFKTITFDTPVDYLLTMDDADVGNIIMRILSVLVDYHNHVLELLQRELNSNENYSDSVLKLLVNEMTSKEISILQVASYDIGIIALNEKDCEWIERLCQASLTSNEEQAFINVNSSFTFDFEYVQSQIIRTYLLLCRINYQPIIQKYQCYTPQSSANLTTADNENLDLDEKYLIPFTDEQLDNEWNYLKTISLDKLYHAYTLLKQIAVTLKTYPDNMISSTSLFNYVRSTDQDNDILERMQQYEIKDFPLCHFQCVIKLYAQLINEFEHLFTDVSPLRRIPIDTHLNAELIKQLDEHIVRVNNESDMDKIQTMIQAITQLLNDLKNFKDSILQQSSQSFVETCHHLAIENPILEWIPSGIRCENYVPLNIHLVRVRSILQEQKINIEEKTIILWQEQTNELEETDENPVQPYPYMNDPSDVMESEEANNQNPPSSPYIMEENSINETDLFHASSSSPRENIVEASNGKEPLMYSSLFKLDMQLVPCSSLNFLQQLHEYRMERIEQAIVTTKAAKFTINHPEGKPTGFMCKVEKFQERLRKIFDDHHYDHDQYVLVDKNEIFIDFNKDEFHSSQISFFEYRIVERKHLICVEFQYHSSTIECLTTSTNRIATVIKHFIDANQLKDNTADTYLCFCDQYGACIEDVSVQYLHENKERKVTIIVKRMTSANDILCEIHLTNEENFHQTAFFDSEVTWQQIELWLKDLSQKNNLSADNYAFLSSQKQTILEKSQTISSTIDSIQSNTVDVISKQVITSVTLSYENNSENLQVLKSMKIIALLKNESLQRKLGIVETIFEDYTMVLDEADDHVTLSKDDMQHSFDTYCKTENESLHFRLFIPTHITIYHNEEKFSTLLPMRNITIHEVLQLIEKSMYARQCLALKETKRVLDDNEVVSNLCGNEFILVDKKDTCHVSVKSPQATTDQYFINHATIVDVCKEQQINLENQYLLYSNDIVLSAVTPLTCFLSETPICFTITETSLPVTVIVTEDQQQKSIQFNCAHSITVEDLCTISCRLLGVLEATAELKLADASDIDNDLSLMDIDETMTHIEFQLIYPPCLSCSITCSDHTIVLPCQSDHLISSLITDMFEKLSISQDQMDAYELFALNDEETSLDFDVSIGDIKELFSSSSSSIIAVELRKK</sequence>
<proteinExistence type="predicted"/>
<gene>
    <name evidence="2" type="ORF">UXM345_LOCUS15771</name>
    <name evidence="1" type="ORF">XDN619_LOCUS34657</name>
</gene>
<accession>A0A817A0Q8</accession>
<dbReference type="EMBL" id="CAJOBF010001903">
    <property type="protein sequence ID" value="CAF3993917.1"/>
    <property type="molecule type" value="Genomic_DNA"/>
</dbReference>
<dbReference type="EMBL" id="CAJNRG010017751">
    <property type="protein sequence ID" value="CAF2237808.1"/>
    <property type="molecule type" value="Genomic_DNA"/>
</dbReference>